<keyword evidence="2 9" id="KW-0028">Amino-acid biosynthesis</keyword>
<comment type="cofactor">
    <cofactor evidence="9">
        <name>Mg(2+)</name>
        <dbReference type="ChEBI" id="CHEBI:18420"/>
    </cofactor>
    <text evidence="9">Binds 2 magnesium ions per monomer.</text>
</comment>
<evidence type="ECO:0000313" key="13">
    <source>
        <dbReference type="Proteomes" id="UP000009232"/>
    </source>
</evidence>
<dbReference type="PANTHER" id="PTHR43285">
    <property type="entry name" value="ANTHRANILATE PHOSPHORIBOSYLTRANSFERASE"/>
    <property type="match status" value="1"/>
</dbReference>
<comment type="catalytic activity">
    <reaction evidence="7 9">
        <text>N-(5-phospho-beta-D-ribosyl)anthranilate + diphosphate = 5-phospho-alpha-D-ribose 1-diphosphate + anthranilate</text>
        <dbReference type="Rhea" id="RHEA:11768"/>
        <dbReference type="ChEBI" id="CHEBI:16567"/>
        <dbReference type="ChEBI" id="CHEBI:18277"/>
        <dbReference type="ChEBI" id="CHEBI:33019"/>
        <dbReference type="ChEBI" id="CHEBI:58017"/>
        <dbReference type="EC" id="2.4.2.18"/>
    </reaction>
</comment>
<comment type="pathway">
    <text evidence="1 9">Amino-acid biosynthesis; L-tryptophan biosynthesis; L-tryptophan from chorismate: step 2/5.</text>
</comment>
<gene>
    <name evidence="9" type="primary">trpD</name>
    <name evidence="12" type="ordered locus">Thicy_0102</name>
</gene>
<keyword evidence="9" id="KW-0460">Magnesium</keyword>
<dbReference type="GO" id="GO:0005829">
    <property type="term" value="C:cytosol"/>
    <property type="evidence" value="ECO:0007669"/>
    <property type="project" value="TreeGrafter"/>
</dbReference>
<dbReference type="NCBIfam" id="TIGR01245">
    <property type="entry name" value="trpD"/>
    <property type="match status" value="1"/>
</dbReference>
<dbReference type="Gene3D" id="1.20.970.10">
    <property type="entry name" value="Transferase, Pyrimidine Nucleoside Phosphorylase, Chain C"/>
    <property type="match status" value="1"/>
</dbReference>
<feature type="binding site" evidence="9">
    <location>
        <position position="82"/>
    </location>
    <ligand>
        <name>anthranilate</name>
        <dbReference type="ChEBI" id="CHEBI:16567"/>
        <label>1</label>
    </ligand>
</feature>
<dbReference type="AlphaFoldDB" id="F6D947"/>
<accession>F6D947</accession>
<evidence type="ECO:0000256" key="1">
    <source>
        <dbReference type="ARBA" id="ARBA00004907"/>
    </source>
</evidence>
<comment type="subunit">
    <text evidence="9">Homodimer.</text>
</comment>
<keyword evidence="4 9" id="KW-0808">Transferase</keyword>
<reference evidence="12 13" key="1">
    <citation type="submission" date="2011-05" db="EMBL/GenBank/DDBJ databases">
        <title>Complete sequence of Thioalkalimicrobium cyclicum ALM1.</title>
        <authorList>
            <consortium name="US DOE Joint Genome Institute"/>
            <person name="Lucas S."/>
            <person name="Han J."/>
            <person name="Lapidus A."/>
            <person name="Cheng J.-F."/>
            <person name="Goodwin L."/>
            <person name="Pitluck S."/>
            <person name="Peters L."/>
            <person name="Mikhailova N."/>
            <person name="Davenport K."/>
            <person name="Han C."/>
            <person name="Tapia R."/>
            <person name="Land M."/>
            <person name="Hauser L."/>
            <person name="Kyrpides N."/>
            <person name="Ivanova N."/>
            <person name="Pagani I."/>
            <person name="Kappler U."/>
            <person name="Woyke T."/>
        </authorList>
    </citation>
    <scope>NUCLEOTIDE SEQUENCE [LARGE SCALE GENOMIC DNA]</scope>
    <source>
        <strain evidence="13">DSM 14477 / JCM 11371 / ALM1</strain>
    </source>
</reference>
<evidence type="ECO:0000256" key="3">
    <source>
        <dbReference type="ARBA" id="ARBA00022676"/>
    </source>
</evidence>
<dbReference type="GO" id="GO:0000162">
    <property type="term" value="P:L-tryptophan biosynthetic process"/>
    <property type="evidence" value="ECO:0007669"/>
    <property type="project" value="UniProtKB-UniRule"/>
</dbReference>
<dbReference type="RefSeq" id="WP_013834666.1">
    <property type="nucleotide sequence ID" value="NC_015581.1"/>
</dbReference>
<organism evidence="12 13">
    <name type="scientific">Thiomicrospira cyclica (strain DSM 14477 / JCM 11371 / ALM1)</name>
    <name type="common">Thioalkalimicrobium cyclicum</name>
    <dbReference type="NCBI Taxonomy" id="717773"/>
    <lineage>
        <taxon>Bacteria</taxon>
        <taxon>Pseudomonadati</taxon>
        <taxon>Pseudomonadota</taxon>
        <taxon>Gammaproteobacteria</taxon>
        <taxon>Thiotrichales</taxon>
        <taxon>Piscirickettsiaceae</taxon>
        <taxon>Thiomicrospira</taxon>
    </lineage>
</organism>
<dbReference type="GO" id="GO:0004048">
    <property type="term" value="F:anthranilate phosphoribosyltransferase activity"/>
    <property type="evidence" value="ECO:0007669"/>
    <property type="project" value="UniProtKB-UniRule"/>
</dbReference>
<evidence type="ECO:0000259" key="11">
    <source>
        <dbReference type="Pfam" id="PF02885"/>
    </source>
</evidence>
<dbReference type="Pfam" id="PF02885">
    <property type="entry name" value="Glycos_trans_3N"/>
    <property type="match status" value="1"/>
</dbReference>
<evidence type="ECO:0000256" key="8">
    <source>
        <dbReference type="ARBA" id="ARBA00061188"/>
    </source>
</evidence>
<feature type="binding site" evidence="9">
    <location>
        <position position="122"/>
    </location>
    <ligand>
        <name>5-phospho-alpha-D-ribose 1-diphosphate</name>
        <dbReference type="ChEBI" id="CHEBI:58017"/>
    </ligand>
</feature>
<keyword evidence="5 9" id="KW-0822">Tryptophan biosynthesis</keyword>
<evidence type="ECO:0000256" key="5">
    <source>
        <dbReference type="ARBA" id="ARBA00022822"/>
    </source>
</evidence>
<dbReference type="InterPro" id="IPR035902">
    <property type="entry name" value="Nuc_phospho_transferase"/>
</dbReference>
<evidence type="ECO:0000313" key="12">
    <source>
        <dbReference type="EMBL" id="AEG30878.1"/>
    </source>
</evidence>
<dbReference type="eggNOG" id="COG0547">
    <property type="taxonomic scope" value="Bacteria"/>
</dbReference>
<feature type="binding site" evidence="9">
    <location>
        <position position="168"/>
    </location>
    <ligand>
        <name>anthranilate</name>
        <dbReference type="ChEBI" id="CHEBI:16567"/>
        <label>2</label>
    </ligand>
</feature>
<evidence type="ECO:0000256" key="9">
    <source>
        <dbReference type="HAMAP-Rule" id="MF_00211"/>
    </source>
</evidence>
<feature type="domain" description="Glycosyl transferase family 3" evidence="10">
    <location>
        <begin position="76"/>
        <end position="325"/>
    </location>
</feature>
<dbReference type="KEGG" id="tcy:Thicy_0102"/>
<comment type="similarity">
    <text evidence="8">In the C-terminal section; belongs to the anthranilate phosphoribosyltransferase family.</text>
</comment>
<dbReference type="Pfam" id="PF00591">
    <property type="entry name" value="Glycos_transf_3"/>
    <property type="match status" value="1"/>
</dbReference>
<comment type="caution">
    <text evidence="9">Lacks conserved residue(s) required for the propagation of feature annotation.</text>
</comment>
<dbReference type="STRING" id="717773.Thicy_0102"/>
<dbReference type="InterPro" id="IPR005940">
    <property type="entry name" value="Anthranilate_Pribosyl_Tfrase"/>
</dbReference>
<feature type="binding site" evidence="9">
    <location>
        <position position="113"/>
    </location>
    <ligand>
        <name>anthranilate</name>
        <dbReference type="ChEBI" id="CHEBI:16567"/>
        <label>1</label>
    </ligand>
</feature>
<feature type="binding site" evidence="9">
    <location>
        <position position="82"/>
    </location>
    <ligand>
        <name>5-phospho-alpha-D-ribose 1-diphosphate</name>
        <dbReference type="ChEBI" id="CHEBI:58017"/>
    </ligand>
</feature>
<dbReference type="UniPathway" id="UPA00035">
    <property type="reaction ID" value="UER00041"/>
</dbReference>
<evidence type="ECO:0000256" key="6">
    <source>
        <dbReference type="ARBA" id="ARBA00023141"/>
    </source>
</evidence>
<proteinExistence type="inferred from homology"/>
<comment type="similarity">
    <text evidence="9">Belongs to the anthranilate phosphoribosyltransferase family.</text>
</comment>
<dbReference type="HOGENOM" id="CLU_034315_2_1_6"/>
<evidence type="ECO:0000256" key="2">
    <source>
        <dbReference type="ARBA" id="ARBA00022605"/>
    </source>
</evidence>
<keyword evidence="3 9" id="KW-0328">Glycosyltransferase</keyword>
<dbReference type="Gene3D" id="3.40.1030.10">
    <property type="entry name" value="Nucleoside phosphorylase/phosphoribosyltransferase catalytic domain"/>
    <property type="match status" value="1"/>
</dbReference>
<feature type="binding site" evidence="9">
    <location>
        <begin position="92"/>
        <end position="95"/>
    </location>
    <ligand>
        <name>5-phospho-alpha-D-ribose 1-diphosphate</name>
        <dbReference type="ChEBI" id="CHEBI:58017"/>
    </ligand>
</feature>
<dbReference type="HAMAP" id="MF_00211">
    <property type="entry name" value="TrpD"/>
    <property type="match status" value="1"/>
</dbReference>
<feature type="binding site" evidence="9">
    <location>
        <position position="94"/>
    </location>
    <ligand>
        <name>Mg(2+)</name>
        <dbReference type="ChEBI" id="CHEBI:18420"/>
        <label>1</label>
    </ligand>
</feature>
<feature type="binding site" evidence="9">
    <location>
        <begin position="85"/>
        <end position="86"/>
    </location>
    <ligand>
        <name>5-phospho-alpha-D-ribose 1-diphosphate</name>
        <dbReference type="ChEBI" id="CHEBI:58017"/>
    </ligand>
</feature>
<comment type="function">
    <text evidence="9">Catalyzes the transfer of the phosphoribosyl group of 5-phosphorylribose-1-pyrophosphate (PRPP) to anthranilate to yield N-(5'-phosphoribosyl)-anthranilate (PRA).</text>
</comment>
<dbReference type="InterPro" id="IPR017459">
    <property type="entry name" value="Glycosyl_Trfase_fam3_N_dom"/>
</dbReference>
<name>F6D947_THICA</name>
<dbReference type="SUPFAM" id="SSF47648">
    <property type="entry name" value="Nucleoside phosphorylase/phosphoribosyltransferase N-terminal domain"/>
    <property type="match status" value="1"/>
</dbReference>
<feature type="binding site" evidence="9">
    <location>
        <begin position="110"/>
        <end position="118"/>
    </location>
    <ligand>
        <name>5-phospho-alpha-D-ribose 1-diphosphate</name>
        <dbReference type="ChEBI" id="CHEBI:58017"/>
    </ligand>
</feature>
<evidence type="ECO:0000259" key="10">
    <source>
        <dbReference type="Pfam" id="PF00591"/>
    </source>
</evidence>
<dbReference type="EMBL" id="CP002776">
    <property type="protein sequence ID" value="AEG30878.1"/>
    <property type="molecule type" value="Genomic_DNA"/>
</dbReference>
<keyword evidence="13" id="KW-1185">Reference proteome</keyword>
<keyword evidence="9" id="KW-0479">Metal-binding</keyword>
<protein>
    <recommendedName>
        <fullName evidence="9">Anthranilate phosphoribosyltransferase</fullName>
        <ecNumber evidence="9">2.4.2.18</ecNumber>
    </recommendedName>
</protein>
<keyword evidence="6 9" id="KW-0057">Aromatic amino acid biosynthesis</keyword>
<dbReference type="Proteomes" id="UP000009232">
    <property type="component" value="Chromosome"/>
</dbReference>
<dbReference type="InterPro" id="IPR000312">
    <property type="entry name" value="Glycosyl_Trfase_fam3"/>
</dbReference>
<feature type="binding site" evidence="9">
    <location>
        <position position="228"/>
    </location>
    <ligand>
        <name>Mg(2+)</name>
        <dbReference type="ChEBI" id="CHEBI:18420"/>
        <label>1</label>
    </ligand>
</feature>
<dbReference type="OrthoDB" id="9806430at2"/>
<dbReference type="FunFam" id="3.40.1030.10:FF:000002">
    <property type="entry name" value="Anthranilate phosphoribosyltransferase"/>
    <property type="match status" value="1"/>
</dbReference>
<sequence length="339" mass="35182">MLIADALQALLKQQDLASTQMRDVMQYLMSGEASDAEIAGLLIALRMKGETIDEIAAAAEVMRSLSVKVNLGSLDGLIDTCGTGGDGANIFNVSTATAFVAAAGGAKVAKHGNRSVSSKSGSADLLEAAGVNLGLTATQVEACITELGVGFMFAPAHHGAMKHVIGVRRALGVRTVFNLLGPLTNPANAPAQVLGVYDRGLLVPFAQVLKQLGSEHVMVVHAADGLDEISVVASTYVAELRNGQIKEWQIDPDEYGMAHPSLLPLSVASAEESLALIQQAFAGEAGPAADIIALNAGAALYVAGQVTSFADGVMRAKTLLRDGLAAQKFQQFIEFTQAI</sequence>
<evidence type="ECO:0000256" key="4">
    <source>
        <dbReference type="ARBA" id="ARBA00022679"/>
    </source>
</evidence>
<evidence type="ECO:0000256" key="7">
    <source>
        <dbReference type="ARBA" id="ARBA00052328"/>
    </source>
</evidence>
<dbReference type="EC" id="2.4.2.18" evidence="9"/>
<dbReference type="SUPFAM" id="SSF52418">
    <property type="entry name" value="Nucleoside phosphorylase/phosphoribosyltransferase catalytic domain"/>
    <property type="match status" value="1"/>
</dbReference>
<dbReference type="InterPro" id="IPR036320">
    <property type="entry name" value="Glycosyl_Trfase_fam3_N_dom_sf"/>
</dbReference>
<dbReference type="PANTHER" id="PTHR43285:SF2">
    <property type="entry name" value="ANTHRANILATE PHOSPHORIBOSYLTRANSFERASE"/>
    <property type="match status" value="1"/>
</dbReference>
<feature type="binding site" evidence="9">
    <location>
        <position position="227"/>
    </location>
    <ligand>
        <name>Mg(2+)</name>
        <dbReference type="ChEBI" id="CHEBI:18420"/>
        <label>2</label>
    </ligand>
</feature>
<feature type="binding site" evidence="9">
    <location>
        <position position="228"/>
    </location>
    <ligand>
        <name>Mg(2+)</name>
        <dbReference type="ChEBI" id="CHEBI:18420"/>
        <label>2</label>
    </ligand>
</feature>
<feature type="domain" description="Glycosyl transferase family 3 N-terminal" evidence="11">
    <location>
        <begin position="5"/>
        <end position="64"/>
    </location>
</feature>
<dbReference type="GO" id="GO:0000287">
    <property type="term" value="F:magnesium ion binding"/>
    <property type="evidence" value="ECO:0007669"/>
    <property type="project" value="UniProtKB-UniRule"/>
</dbReference>